<feature type="domain" description="Glycosyl transferase CAP10" evidence="1">
    <location>
        <begin position="251"/>
        <end position="539"/>
    </location>
</feature>
<organism evidence="2 3">
    <name type="scientific">Pleurostoma richardsiae</name>
    <dbReference type="NCBI Taxonomy" id="41990"/>
    <lineage>
        <taxon>Eukaryota</taxon>
        <taxon>Fungi</taxon>
        <taxon>Dikarya</taxon>
        <taxon>Ascomycota</taxon>
        <taxon>Pezizomycotina</taxon>
        <taxon>Sordariomycetes</taxon>
        <taxon>Sordariomycetidae</taxon>
        <taxon>Calosphaeriales</taxon>
        <taxon>Pleurostomataceae</taxon>
        <taxon>Pleurostoma</taxon>
    </lineage>
</organism>
<comment type="caution">
    <text evidence="2">The sequence shown here is derived from an EMBL/GenBank/DDBJ whole genome shotgun (WGS) entry which is preliminary data.</text>
</comment>
<dbReference type="Proteomes" id="UP001174694">
    <property type="component" value="Unassembled WGS sequence"/>
</dbReference>
<protein>
    <submittedName>
        <fullName evidence="2">Beta-1,2-xylosyltransferase 1</fullName>
    </submittedName>
</protein>
<dbReference type="InterPro" id="IPR051091">
    <property type="entry name" value="O-Glucosyltr/Glycosyltrsf_90"/>
</dbReference>
<proteinExistence type="predicted"/>
<reference evidence="2" key="1">
    <citation type="submission" date="2022-07" db="EMBL/GenBank/DDBJ databases">
        <title>Fungi with potential for degradation of polypropylene.</title>
        <authorList>
            <person name="Gostincar C."/>
        </authorList>
    </citation>
    <scope>NUCLEOTIDE SEQUENCE</scope>
    <source>
        <strain evidence="2">EXF-13308</strain>
    </source>
</reference>
<dbReference type="EMBL" id="JANBVO010000030">
    <property type="protein sequence ID" value="KAJ9138397.1"/>
    <property type="molecule type" value="Genomic_DNA"/>
</dbReference>
<dbReference type="InterPro" id="IPR006598">
    <property type="entry name" value="CAP10"/>
</dbReference>
<dbReference type="AlphaFoldDB" id="A0AA38RT25"/>
<evidence type="ECO:0000259" key="1">
    <source>
        <dbReference type="SMART" id="SM00672"/>
    </source>
</evidence>
<accession>A0AA38RT25</accession>
<gene>
    <name evidence="2" type="ORF">NKR23_g8510</name>
</gene>
<dbReference type="Pfam" id="PF05686">
    <property type="entry name" value="Glyco_transf_90"/>
    <property type="match status" value="1"/>
</dbReference>
<evidence type="ECO:0000313" key="3">
    <source>
        <dbReference type="Proteomes" id="UP001174694"/>
    </source>
</evidence>
<dbReference type="PANTHER" id="PTHR12203:SF61">
    <property type="entry name" value="CAPSULE PROTEIN"/>
    <property type="match status" value="1"/>
</dbReference>
<sequence>MFGSTPRSLRHLLTAAVIIFLVFVSFRSDLSGTDLDLDFFQGPVNVVLEEPARDWSQHPVVLLHNKARSDFDALLQRQSKTPDEAEREYERRYGRRPPPGFRRWVEYALAHASPIIDDFDTISEGVHRFSGVDAKEVRHLMRAAAWRRGNNRVERCSLAQGEFGEGCRHFAEPLTRLLGDAKDLAPDVAFLINFLDEPSVLVGAKESQHSSAVSPWVDMSHNPISGAVREACELWSNSSGTDAGIELEKIQTYDLPFVRDVKASKDLCQHPEYAMAHGFLLSPATFKRMPTEVPLLSQAAPYPFSDILYPSTHYGLESSLYKESQDRSWDRKKNAVYWSGSSTGGYWAADSDSWRHAHRQRLAALGLHKEEGNFTYLDSDGAAIQPYRADSFDSALFDVSMTKIVGCEDVCCGEQKRYFGLPRRKHSETRPFRYRFVFDVDGNSYSGRFYRFLASRSVPLKMSIFREWHDERLVPWLHYIPVSQSLGEVPELMRFLATTAEGQRISRRIAEAGREWYFRALTPVHQGIYLYRLMLELAWLQDDARVAG</sequence>
<evidence type="ECO:0000313" key="2">
    <source>
        <dbReference type="EMBL" id="KAJ9138397.1"/>
    </source>
</evidence>
<dbReference type="PANTHER" id="PTHR12203">
    <property type="entry name" value="KDEL LYS-ASP-GLU-LEU CONTAINING - RELATED"/>
    <property type="match status" value="1"/>
</dbReference>
<name>A0AA38RT25_9PEZI</name>
<dbReference type="SMART" id="SM00672">
    <property type="entry name" value="CAP10"/>
    <property type="match status" value="1"/>
</dbReference>
<keyword evidence="3" id="KW-1185">Reference proteome</keyword>